<protein>
    <submittedName>
        <fullName evidence="2">Uncharacterized protein</fullName>
    </submittedName>
</protein>
<reference evidence="3" key="1">
    <citation type="submission" date="2024-07" db="EMBL/GenBank/DDBJ databases">
        <title>Two chromosome-level genome assemblies of Korean endemic species Abeliophyllum distichum and Forsythia ovata (Oleaceae).</title>
        <authorList>
            <person name="Jang H."/>
        </authorList>
    </citation>
    <scope>NUCLEOTIDE SEQUENCE [LARGE SCALE GENOMIC DNA]</scope>
</reference>
<accession>A0ABD1T8F3</accession>
<gene>
    <name evidence="2" type="ORF">Fot_32607</name>
</gene>
<keyword evidence="3" id="KW-1185">Reference proteome</keyword>
<feature type="region of interest" description="Disordered" evidence="1">
    <location>
        <begin position="35"/>
        <end position="88"/>
    </location>
</feature>
<name>A0ABD1T8F3_9LAMI</name>
<comment type="caution">
    <text evidence="2">The sequence shown here is derived from an EMBL/GenBank/DDBJ whole genome shotgun (WGS) entry which is preliminary data.</text>
</comment>
<dbReference type="AlphaFoldDB" id="A0ABD1T8F3"/>
<proteinExistence type="predicted"/>
<organism evidence="2 3">
    <name type="scientific">Forsythia ovata</name>
    <dbReference type="NCBI Taxonomy" id="205694"/>
    <lineage>
        <taxon>Eukaryota</taxon>
        <taxon>Viridiplantae</taxon>
        <taxon>Streptophyta</taxon>
        <taxon>Embryophyta</taxon>
        <taxon>Tracheophyta</taxon>
        <taxon>Spermatophyta</taxon>
        <taxon>Magnoliopsida</taxon>
        <taxon>eudicotyledons</taxon>
        <taxon>Gunneridae</taxon>
        <taxon>Pentapetalae</taxon>
        <taxon>asterids</taxon>
        <taxon>lamiids</taxon>
        <taxon>Lamiales</taxon>
        <taxon>Oleaceae</taxon>
        <taxon>Forsythieae</taxon>
        <taxon>Forsythia</taxon>
    </lineage>
</organism>
<evidence type="ECO:0000256" key="1">
    <source>
        <dbReference type="SAM" id="MobiDB-lite"/>
    </source>
</evidence>
<evidence type="ECO:0000313" key="3">
    <source>
        <dbReference type="Proteomes" id="UP001604277"/>
    </source>
</evidence>
<evidence type="ECO:0000313" key="2">
    <source>
        <dbReference type="EMBL" id="KAL2508960.1"/>
    </source>
</evidence>
<sequence>MPLLMCFSSAVKFGKRPRPALVRLSGTKPWTLQLGSLEDSRQKKTIEEISRETAQEEAERAGDEDANGDEVSLVRKRKASNSQGVRRREKAEAEAAKLLVANFYHTKAYTNFSNFFSSMGHQEVIAALQSKHPNLDVASLEAKFLPMDIEDDGDD</sequence>
<dbReference type="Proteomes" id="UP001604277">
    <property type="component" value="Unassembled WGS sequence"/>
</dbReference>
<feature type="compositionally biased region" description="Basic and acidic residues" evidence="1">
    <location>
        <begin position="38"/>
        <end position="63"/>
    </location>
</feature>
<dbReference type="EMBL" id="JBFOLJ010000009">
    <property type="protein sequence ID" value="KAL2508960.1"/>
    <property type="molecule type" value="Genomic_DNA"/>
</dbReference>